<evidence type="ECO:0000313" key="2">
    <source>
        <dbReference type="EMBL" id="SFR98411.1"/>
    </source>
</evidence>
<organism evidence="2 3">
    <name type="scientific">Yoonia litorea</name>
    <dbReference type="NCBI Taxonomy" id="1123755"/>
    <lineage>
        <taxon>Bacteria</taxon>
        <taxon>Pseudomonadati</taxon>
        <taxon>Pseudomonadota</taxon>
        <taxon>Alphaproteobacteria</taxon>
        <taxon>Rhodobacterales</taxon>
        <taxon>Paracoccaceae</taxon>
        <taxon>Yoonia</taxon>
    </lineage>
</organism>
<evidence type="ECO:0000259" key="1">
    <source>
        <dbReference type="Pfam" id="PF12728"/>
    </source>
</evidence>
<dbReference type="InterPro" id="IPR041657">
    <property type="entry name" value="HTH_17"/>
</dbReference>
<gene>
    <name evidence="2" type="ORF">SAMN05444714_0178</name>
</gene>
<keyword evidence="3" id="KW-1185">Reference proteome</keyword>
<proteinExistence type="predicted"/>
<dbReference type="Pfam" id="PF12728">
    <property type="entry name" value="HTH_17"/>
    <property type="match status" value="1"/>
</dbReference>
<accession>A0A1I6L4K1</accession>
<evidence type="ECO:0000313" key="3">
    <source>
        <dbReference type="Proteomes" id="UP000198926"/>
    </source>
</evidence>
<dbReference type="STRING" id="1123755.SAMN05444714_0178"/>
<feature type="domain" description="Helix-turn-helix" evidence="1">
    <location>
        <begin position="9"/>
        <end position="56"/>
    </location>
</feature>
<dbReference type="EMBL" id="FOZM01000001">
    <property type="protein sequence ID" value="SFR98411.1"/>
    <property type="molecule type" value="Genomic_DNA"/>
</dbReference>
<dbReference type="InterPro" id="IPR009061">
    <property type="entry name" value="DNA-bd_dom_put_sf"/>
</dbReference>
<dbReference type="SUPFAM" id="SSF46955">
    <property type="entry name" value="Putative DNA-binding domain"/>
    <property type="match status" value="1"/>
</dbReference>
<dbReference type="Gene3D" id="1.10.238.160">
    <property type="match status" value="1"/>
</dbReference>
<sequence length="92" mass="9940">MRNQTEEKLLSVAQVAEILGLGVSTIWRQVKLGNIPEPGHIGRSARWRKSDIDNLVRDLGKNGGDVQDPDPDAGLRAEADIAHGLAEDGYPA</sequence>
<name>A0A1I6L4K1_9RHOB</name>
<dbReference type="AlphaFoldDB" id="A0A1I6L4K1"/>
<dbReference type="Proteomes" id="UP000198926">
    <property type="component" value="Unassembled WGS sequence"/>
</dbReference>
<dbReference type="RefSeq" id="WP_165606512.1">
    <property type="nucleotide sequence ID" value="NZ_FOZM01000001.1"/>
</dbReference>
<reference evidence="2 3" key="1">
    <citation type="submission" date="2016-10" db="EMBL/GenBank/DDBJ databases">
        <authorList>
            <person name="de Groot N.N."/>
        </authorList>
    </citation>
    <scope>NUCLEOTIDE SEQUENCE [LARGE SCALE GENOMIC DNA]</scope>
    <source>
        <strain evidence="2 3">DSM 29433</strain>
    </source>
</reference>
<protein>
    <submittedName>
        <fullName evidence="2">Transcriptional regulator, AlpA family</fullName>
    </submittedName>
</protein>